<organism evidence="1 2">
    <name type="scientific">Knufia obscura</name>
    <dbReference type="NCBI Taxonomy" id="1635080"/>
    <lineage>
        <taxon>Eukaryota</taxon>
        <taxon>Fungi</taxon>
        <taxon>Dikarya</taxon>
        <taxon>Ascomycota</taxon>
        <taxon>Pezizomycotina</taxon>
        <taxon>Eurotiomycetes</taxon>
        <taxon>Chaetothyriomycetidae</taxon>
        <taxon>Chaetothyriales</taxon>
        <taxon>Trichomeriaceae</taxon>
        <taxon>Knufia</taxon>
    </lineage>
</organism>
<dbReference type="RefSeq" id="XP_064727501.1">
    <property type="nucleotide sequence ID" value="XM_064877114.1"/>
</dbReference>
<proteinExistence type="predicted"/>
<protein>
    <submittedName>
        <fullName evidence="1">Uncharacterized protein</fullName>
    </submittedName>
</protein>
<keyword evidence="2" id="KW-1185">Reference proteome</keyword>
<accession>A0ABR0RFL0</accession>
<gene>
    <name evidence="1" type="ORF">PMZ80_008715</name>
</gene>
<sequence length="142" mass="16575">MEYLPSYMYEDDFLPEVAAAKTIEQNFDLIPHQDTVIEFRGSSFQLPTGSNGRWWTVHPFSWTLHVDEDRLSTGDHKEQGSWKWFGLDHCFSCDTSDYYIKRLNSCLQRVYFGPHGMFEPVKTLMNRDNSAGYAFLKALFKA</sequence>
<comment type="caution">
    <text evidence="1">The sequence shown here is derived from an EMBL/GenBank/DDBJ whole genome shotgun (WGS) entry which is preliminary data.</text>
</comment>
<evidence type="ECO:0000313" key="1">
    <source>
        <dbReference type="EMBL" id="KAK5939411.1"/>
    </source>
</evidence>
<dbReference type="EMBL" id="JAVHJV010000011">
    <property type="protein sequence ID" value="KAK5939411.1"/>
    <property type="molecule type" value="Genomic_DNA"/>
</dbReference>
<dbReference type="Proteomes" id="UP001334248">
    <property type="component" value="Unassembled WGS sequence"/>
</dbReference>
<evidence type="ECO:0000313" key="2">
    <source>
        <dbReference type="Proteomes" id="UP001334248"/>
    </source>
</evidence>
<name>A0ABR0RFL0_9EURO</name>
<reference evidence="1 2" key="1">
    <citation type="journal article" date="2023" name="Res Sq">
        <title>Genomic and morphological characterization of Knufia obscura isolated from the Mars 2020 spacecraft assembly facility.</title>
        <authorList>
            <person name="Chander A.M."/>
            <person name="Teixeira M.M."/>
            <person name="Singh N.K."/>
            <person name="Williams M.P."/>
            <person name="Parker C.W."/>
            <person name="Leo P."/>
            <person name="Stajich J.E."/>
            <person name="Torok T."/>
            <person name="Tighe S."/>
            <person name="Mason C.E."/>
            <person name="Venkateswaran K."/>
        </authorList>
    </citation>
    <scope>NUCLEOTIDE SEQUENCE [LARGE SCALE GENOMIC DNA]</scope>
    <source>
        <strain evidence="1 2">CCFEE 5817</strain>
    </source>
</reference>
<dbReference type="GeneID" id="90002164"/>